<dbReference type="InParanoid" id="L5K1D4"/>
<protein>
    <submittedName>
        <fullName evidence="1">Uncharacterized protein</fullName>
    </submittedName>
</protein>
<reference evidence="2" key="1">
    <citation type="journal article" date="2013" name="Science">
        <title>Comparative analysis of bat genomes provides insight into the evolution of flight and immunity.</title>
        <authorList>
            <person name="Zhang G."/>
            <person name="Cowled C."/>
            <person name="Shi Z."/>
            <person name="Huang Z."/>
            <person name="Bishop-Lilly K.A."/>
            <person name="Fang X."/>
            <person name="Wynne J.W."/>
            <person name="Xiong Z."/>
            <person name="Baker M.L."/>
            <person name="Zhao W."/>
            <person name="Tachedjian M."/>
            <person name="Zhu Y."/>
            <person name="Zhou P."/>
            <person name="Jiang X."/>
            <person name="Ng J."/>
            <person name="Yang L."/>
            <person name="Wu L."/>
            <person name="Xiao J."/>
            <person name="Feng Y."/>
            <person name="Chen Y."/>
            <person name="Sun X."/>
            <person name="Zhang Y."/>
            <person name="Marsh G.A."/>
            <person name="Crameri G."/>
            <person name="Broder C.C."/>
            <person name="Frey K.G."/>
            <person name="Wang L.F."/>
            <person name="Wang J."/>
        </authorList>
    </citation>
    <scope>NUCLEOTIDE SEQUENCE [LARGE SCALE GENOMIC DNA]</scope>
</reference>
<name>L5K1D4_PTEAL</name>
<sequence>MRIVLTSLVCNWRQGSSAAALQPVWGKASWRKVNLEPTGLSGPFAQELCNNLPSARVRV</sequence>
<evidence type="ECO:0000313" key="1">
    <source>
        <dbReference type="EMBL" id="ELK04313.1"/>
    </source>
</evidence>
<accession>L5K1D4</accession>
<proteinExistence type="predicted"/>
<dbReference type="AlphaFoldDB" id="L5K1D4"/>
<dbReference type="EMBL" id="KB031072">
    <property type="protein sequence ID" value="ELK04313.1"/>
    <property type="molecule type" value="Genomic_DNA"/>
</dbReference>
<gene>
    <name evidence="1" type="ORF">PAL_GLEAN10024519</name>
</gene>
<organism evidence="1 2">
    <name type="scientific">Pteropus alecto</name>
    <name type="common">Black flying fox</name>
    <dbReference type="NCBI Taxonomy" id="9402"/>
    <lineage>
        <taxon>Eukaryota</taxon>
        <taxon>Metazoa</taxon>
        <taxon>Chordata</taxon>
        <taxon>Craniata</taxon>
        <taxon>Vertebrata</taxon>
        <taxon>Euteleostomi</taxon>
        <taxon>Mammalia</taxon>
        <taxon>Eutheria</taxon>
        <taxon>Laurasiatheria</taxon>
        <taxon>Chiroptera</taxon>
        <taxon>Yinpterochiroptera</taxon>
        <taxon>Pteropodoidea</taxon>
        <taxon>Pteropodidae</taxon>
        <taxon>Pteropodinae</taxon>
        <taxon>Pteropus</taxon>
    </lineage>
</organism>
<evidence type="ECO:0000313" key="2">
    <source>
        <dbReference type="Proteomes" id="UP000010552"/>
    </source>
</evidence>
<dbReference type="Proteomes" id="UP000010552">
    <property type="component" value="Unassembled WGS sequence"/>
</dbReference>
<keyword evidence="2" id="KW-1185">Reference proteome</keyword>